<organism evidence="2 3">
    <name type="scientific">Knoellia remsis</name>
    <dbReference type="NCBI Taxonomy" id="407159"/>
    <lineage>
        <taxon>Bacteria</taxon>
        <taxon>Bacillati</taxon>
        <taxon>Actinomycetota</taxon>
        <taxon>Actinomycetes</taxon>
        <taxon>Micrococcales</taxon>
        <taxon>Intrasporangiaceae</taxon>
        <taxon>Knoellia</taxon>
    </lineage>
</organism>
<dbReference type="RefSeq" id="WP_106298036.1">
    <property type="nucleotide sequence ID" value="NZ_PVTI01000017.1"/>
</dbReference>
<name>A0A2T0UGY0_9MICO</name>
<gene>
    <name evidence="2" type="ORF">BCF74_11782</name>
</gene>
<dbReference type="EMBL" id="PVTI01000017">
    <property type="protein sequence ID" value="PRY57077.1"/>
    <property type="molecule type" value="Genomic_DNA"/>
</dbReference>
<protein>
    <submittedName>
        <fullName evidence="2">Putative antitoxin of VAPBC-like toxin-antitoxin system</fullName>
    </submittedName>
</protein>
<accession>A0A2T0UGY0</accession>
<sequence>MAVKTITIDMEAYERLSRLKDGGSFSQVIKKHLPVPGAMAGDLLTSLDSAAVSDTTLDSVEEAVANRRNHPVREPRW</sequence>
<keyword evidence="3" id="KW-1185">Reference proteome</keyword>
<reference evidence="2 3" key="1">
    <citation type="submission" date="2018-03" db="EMBL/GenBank/DDBJ databases">
        <title>Genomic Encyclopedia of Archaeal and Bacterial Type Strains, Phase II (KMG-II): from individual species to whole genera.</title>
        <authorList>
            <person name="Goeker M."/>
        </authorList>
    </citation>
    <scope>NUCLEOTIDE SEQUENCE [LARGE SCALE GENOMIC DNA]</scope>
    <source>
        <strain evidence="2 3">ATCC BAA-1496</strain>
    </source>
</reference>
<evidence type="ECO:0000313" key="2">
    <source>
        <dbReference type="EMBL" id="PRY57077.1"/>
    </source>
</evidence>
<proteinExistence type="predicted"/>
<dbReference type="Pfam" id="PF02697">
    <property type="entry name" value="VAPB_antitox"/>
    <property type="match status" value="1"/>
</dbReference>
<keyword evidence="1" id="KW-1277">Toxin-antitoxin system</keyword>
<dbReference type="AlphaFoldDB" id="A0A2T0UGY0"/>
<comment type="caution">
    <text evidence="2">The sequence shown here is derived from an EMBL/GenBank/DDBJ whole genome shotgun (WGS) entry which is preliminary data.</text>
</comment>
<evidence type="ECO:0000313" key="3">
    <source>
        <dbReference type="Proteomes" id="UP000237822"/>
    </source>
</evidence>
<dbReference type="InterPro" id="IPR003847">
    <property type="entry name" value="Put_antitoxin"/>
</dbReference>
<dbReference type="Proteomes" id="UP000237822">
    <property type="component" value="Unassembled WGS sequence"/>
</dbReference>
<dbReference type="OrthoDB" id="4869793at2"/>
<evidence type="ECO:0000256" key="1">
    <source>
        <dbReference type="ARBA" id="ARBA00022649"/>
    </source>
</evidence>